<feature type="repeat" description="WD" evidence="3">
    <location>
        <begin position="899"/>
        <end position="940"/>
    </location>
</feature>
<dbReference type="PROSITE" id="PS50294">
    <property type="entry name" value="WD_REPEATS_REGION"/>
    <property type="match status" value="10"/>
</dbReference>
<proteinExistence type="predicted"/>
<keyword evidence="6" id="KW-0675">Receptor</keyword>
<evidence type="ECO:0000259" key="5">
    <source>
        <dbReference type="PROSITE" id="PS50837"/>
    </source>
</evidence>
<feature type="repeat" description="WD" evidence="3">
    <location>
        <begin position="1070"/>
        <end position="1111"/>
    </location>
</feature>
<name>A0A286UE89_9AGAM</name>
<feature type="repeat" description="WD" evidence="3">
    <location>
        <begin position="948"/>
        <end position="982"/>
    </location>
</feature>
<feature type="repeat" description="WD" evidence="3">
    <location>
        <begin position="1366"/>
        <end position="1407"/>
    </location>
</feature>
<evidence type="ECO:0000313" key="6">
    <source>
        <dbReference type="EMBL" id="PAV17903.1"/>
    </source>
</evidence>
<evidence type="ECO:0000256" key="2">
    <source>
        <dbReference type="ARBA" id="ARBA00022737"/>
    </source>
</evidence>
<dbReference type="PANTHER" id="PTHR22847:SF637">
    <property type="entry name" value="WD REPEAT DOMAIN 5B"/>
    <property type="match status" value="1"/>
</dbReference>
<dbReference type="Gene3D" id="3.40.50.300">
    <property type="entry name" value="P-loop containing nucleotide triphosphate hydrolases"/>
    <property type="match status" value="1"/>
</dbReference>
<keyword evidence="7" id="KW-1185">Reference proteome</keyword>
<dbReference type="InterPro" id="IPR019775">
    <property type="entry name" value="WD40_repeat_CS"/>
</dbReference>
<feature type="coiled-coil region" evidence="4">
    <location>
        <begin position="297"/>
        <end position="324"/>
    </location>
</feature>
<dbReference type="GO" id="GO:1990234">
    <property type="term" value="C:transferase complex"/>
    <property type="evidence" value="ECO:0007669"/>
    <property type="project" value="UniProtKB-ARBA"/>
</dbReference>
<dbReference type="PRINTS" id="PR00320">
    <property type="entry name" value="GPROTEINBRPT"/>
</dbReference>
<dbReference type="InterPro" id="IPR000008">
    <property type="entry name" value="C2_dom"/>
</dbReference>
<dbReference type="InterPro" id="IPR007111">
    <property type="entry name" value="NACHT_NTPase"/>
</dbReference>
<dbReference type="CDD" id="cd00200">
    <property type="entry name" value="WD40"/>
    <property type="match status" value="2"/>
</dbReference>
<dbReference type="Pfam" id="PF24883">
    <property type="entry name" value="NPHP3_N"/>
    <property type="match status" value="1"/>
</dbReference>
<dbReference type="InterPro" id="IPR011047">
    <property type="entry name" value="Quinoprotein_ADH-like_sf"/>
</dbReference>
<feature type="domain" description="NACHT" evidence="5">
    <location>
        <begin position="382"/>
        <end position="525"/>
    </location>
</feature>
<dbReference type="PROSITE" id="PS00678">
    <property type="entry name" value="WD_REPEATS_1"/>
    <property type="match status" value="6"/>
</dbReference>
<protein>
    <submittedName>
        <fullName evidence="6">Nucleotide-binding-oligomerization-domain like receptor</fullName>
    </submittedName>
</protein>
<dbReference type="SUPFAM" id="SSF50978">
    <property type="entry name" value="WD40 repeat-like"/>
    <property type="match status" value="2"/>
</dbReference>
<evidence type="ECO:0000256" key="4">
    <source>
        <dbReference type="SAM" id="Coils"/>
    </source>
</evidence>
<feature type="repeat" description="WD" evidence="3">
    <location>
        <begin position="1241"/>
        <end position="1282"/>
    </location>
</feature>
<dbReference type="STRING" id="2282107.A0A286UE89"/>
<dbReference type="InterPro" id="IPR027417">
    <property type="entry name" value="P-loop_NTPase"/>
</dbReference>
<feature type="repeat" description="WD" evidence="3">
    <location>
        <begin position="984"/>
        <end position="1025"/>
    </location>
</feature>
<dbReference type="InterPro" id="IPR035892">
    <property type="entry name" value="C2_domain_sf"/>
</dbReference>
<dbReference type="OrthoDB" id="538223at2759"/>
<organism evidence="6 7">
    <name type="scientific">Pyrrhoderma noxium</name>
    <dbReference type="NCBI Taxonomy" id="2282107"/>
    <lineage>
        <taxon>Eukaryota</taxon>
        <taxon>Fungi</taxon>
        <taxon>Dikarya</taxon>
        <taxon>Basidiomycota</taxon>
        <taxon>Agaricomycotina</taxon>
        <taxon>Agaricomycetes</taxon>
        <taxon>Hymenochaetales</taxon>
        <taxon>Hymenochaetaceae</taxon>
        <taxon>Pyrrhoderma</taxon>
    </lineage>
</organism>
<feature type="repeat" description="WD" evidence="3">
    <location>
        <begin position="1408"/>
        <end position="1449"/>
    </location>
</feature>
<dbReference type="PANTHER" id="PTHR22847">
    <property type="entry name" value="WD40 REPEAT PROTEIN"/>
    <property type="match status" value="1"/>
</dbReference>
<feature type="repeat" description="WD" evidence="3">
    <location>
        <begin position="1120"/>
        <end position="1154"/>
    </location>
</feature>
<dbReference type="PROSITE" id="PS50082">
    <property type="entry name" value="WD_REPEATS_2"/>
    <property type="match status" value="13"/>
</dbReference>
<keyword evidence="1 3" id="KW-0853">WD repeat</keyword>
<dbReference type="Pfam" id="PF00400">
    <property type="entry name" value="WD40"/>
    <property type="match status" value="14"/>
</dbReference>
<dbReference type="Gene3D" id="2.60.40.150">
    <property type="entry name" value="C2 domain"/>
    <property type="match status" value="1"/>
</dbReference>
<dbReference type="SUPFAM" id="SSF50998">
    <property type="entry name" value="Quinoprotein alcohol dehydrogenase-like"/>
    <property type="match status" value="1"/>
</dbReference>
<evidence type="ECO:0000313" key="7">
    <source>
        <dbReference type="Proteomes" id="UP000217199"/>
    </source>
</evidence>
<keyword evidence="4" id="KW-0175">Coiled coil</keyword>
<dbReference type="InterPro" id="IPR001680">
    <property type="entry name" value="WD40_rpt"/>
</dbReference>
<dbReference type="InterPro" id="IPR036322">
    <property type="entry name" value="WD40_repeat_dom_sf"/>
</dbReference>
<dbReference type="InterPro" id="IPR020472">
    <property type="entry name" value="WD40_PAC1"/>
</dbReference>
<sequence length="1554" mass="173102">MTSSKSMYYSIQVLKCDATDLWKERWRSKIPQFISTKNNHPSLLAELSIGNISQKTNVINDISPIWNQSFPLLSSNLSDRLSANIYHDIRTSNAIVIGYGDITLEELLDGDGGKEVSIPLRPSSNPKNKPLGSLLVYIKISNAEDCVKLALSNLIIDCGEALDRSGHIENIDTIIKNSEIIMKSNLPKLFQDAVPTLDVFSKAIERITDAHPYLKLAWGITSALYDVVRNQMKFDERVKKLVNDIVIAFYIVRDISHIRRQIESLSRLATEIVDFIIECCIRIRAYSLRSFIGRVLKPGERSEIEDCEEMLKNLKENIDSAFNRQDVTINSRRADDDLLRKLKDVLNPVHLSGCDRPHCLENTRVSIREEIHDWIQNTTSPNVFLLLGAAGTGKSTISTTIAEEYRGNGGLGCHLFFLRDKSDPTTVIRTIAYNLAVYNQNIAECIDNALKDKGELTSATLDTQFNTFLFIPLHQSHVKLNPILIVLDALDECGTRDTRRTLMTLLGDKLSTLPTNYRFLITGRPEEDISSLLESSNIRTVQLNSGIDDVRLFIDTELYKMKDVKRVPEFDDLKRKLGEAAGGLFIWASTAIRMIQQSSGRRASKFKELARGGPLLLDDLYAVALRNTLYWDDETKKLFSDILGLILFGKEQMSDLKIDGILGVEEGTTSDILSCLRSLIIYDPGEPIRLHHTSFFDYLISSSTRNESWHIDETESKRKIAEQCFVGMDRMLHFNVCHLESSYVANRDIVDLEERVHNYISSSLYYICCHWSNHLLDTPYLDGMRDALRLFAYNHLLFWLEVMSVTNTLDTCGGSILTHTISWIGDHDGELSKFLTDFHRQITIFSTPISFSTPHIYMSLLPLSKHDSIFSSHYSKYCGALSNIEYNGRKLRSACLKEIKGHYGRVYSVSFSPDGTQVVSGTEDMMIRVWDAASGRLILGPIECDCRVYSVRFSPDGSFIASSLSDGSIKIWNSRDGELLGVLFEGNVGSIMSLQFSRDGDYIVSGSYSGTIQIWDVESRRLHKELSNSHSEAVRSVSISNDGRYVASGSSDKTVIISNISNTPITPTVLRGHTGEVNSVTFAPDGNMVASGSDDGIICIWDTSTGEPVYEIPQFGSEKVTSVIYSPDGNHILSGTDYGTIRMWNTSNVSESPKLFQGHVDITFDISFESNGSRFVSGSMDGIRVWDVEGGVTDSEGSHKSTNEVYSISISRDGQFIASGMADGTVCIYDTRSGNIVLGPLKGHTDIVYSVAFSPNGSLVASGSADKQVRLWNMEGDSDILDGPSDIVFSVAFSPNGLNVAAGSCDKIIYIWDVKSESLCFGLACGHTDYINTIGYSPDGTKIISGSKDSKIIICNVVDMDSSYIFEGHIGSVISVAYSPDDTRIVSGSGNGTILIWNAETGYIYRAIEERSDTVTSLAFSPDGKRFLSGYDDQTIRIWDVESGESICDPFVGHSGWVRSVDYFPDGNRFASGSLDGTIRIWSIPKEDVEWYMRKDGWIIGKNNELLIWIPNELRHTVIVPTCSLTINCPFKMELDFSGHFVGKSWTSGIPFVL</sequence>
<dbReference type="SUPFAM" id="SSF49562">
    <property type="entry name" value="C2 domain (Calcium/lipid-binding domain, CaLB)"/>
    <property type="match status" value="1"/>
</dbReference>
<comment type="caution">
    <text evidence="6">The sequence shown here is derived from an EMBL/GenBank/DDBJ whole genome shotgun (WGS) entry which is preliminary data.</text>
</comment>
<feature type="repeat" description="WD" evidence="3">
    <location>
        <begin position="1451"/>
        <end position="1484"/>
    </location>
</feature>
<dbReference type="InterPro" id="IPR015943">
    <property type="entry name" value="WD40/YVTN_repeat-like_dom_sf"/>
</dbReference>
<dbReference type="InParanoid" id="A0A286UE89"/>
<feature type="repeat" description="WD" evidence="3">
    <location>
        <begin position="1027"/>
        <end position="1068"/>
    </location>
</feature>
<feature type="repeat" description="WD" evidence="3">
    <location>
        <begin position="1198"/>
        <end position="1239"/>
    </location>
</feature>
<feature type="repeat" description="WD" evidence="3">
    <location>
        <begin position="1324"/>
        <end position="1354"/>
    </location>
</feature>
<feature type="repeat" description="WD" evidence="3">
    <location>
        <begin position="1281"/>
        <end position="1316"/>
    </location>
</feature>
<dbReference type="SUPFAM" id="SSF52540">
    <property type="entry name" value="P-loop containing nucleoside triphosphate hydrolases"/>
    <property type="match status" value="1"/>
</dbReference>
<keyword evidence="2" id="KW-0677">Repeat</keyword>
<gene>
    <name evidence="6" type="ORF">PNOK_0638900</name>
</gene>
<dbReference type="Gene3D" id="2.130.10.10">
    <property type="entry name" value="YVTN repeat-like/Quinoprotein amine dehydrogenase"/>
    <property type="match status" value="5"/>
</dbReference>
<evidence type="ECO:0000256" key="3">
    <source>
        <dbReference type="PROSITE-ProRule" id="PRU00221"/>
    </source>
</evidence>
<dbReference type="InterPro" id="IPR056884">
    <property type="entry name" value="NPHP3-like_N"/>
</dbReference>
<dbReference type="Proteomes" id="UP000217199">
    <property type="component" value="Unassembled WGS sequence"/>
</dbReference>
<dbReference type="PROSITE" id="PS50837">
    <property type="entry name" value="NACHT"/>
    <property type="match status" value="1"/>
</dbReference>
<dbReference type="Pfam" id="PF00168">
    <property type="entry name" value="C2"/>
    <property type="match status" value="1"/>
</dbReference>
<reference evidence="6 7" key="1">
    <citation type="journal article" date="2017" name="Mol. Ecol.">
        <title>Comparative and population genomic landscape of Phellinus noxius: A hypervariable fungus causing root rot in trees.</title>
        <authorList>
            <person name="Chung C.L."/>
            <person name="Lee T.J."/>
            <person name="Akiba M."/>
            <person name="Lee H.H."/>
            <person name="Kuo T.H."/>
            <person name="Liu D."/>
            <person name="Ke H.M."/>
            <person name="Yokoi T."/>
            <person name="Roa M.B."/>
            <person name="Lu M.J."/>
            <person name="Chang Y.Y."/>
            <person name="Ann P.J."/>
            <person name="Tsai J.N."/>
            <person name="Chen C.Y."/>
            <person name="Tzean S.S."/>
            <person name="Ota Y."/>
            <person name="Hattori T."/>
            <person name="Sahashi N."/>
            <person name="Liou R.F."/>
            <person name="Kikuchi T."/>
            <person name="Tsai I.J."/>
        </authorList>
    </citation>
    <scope>NUCLEOTIDE SEQUENCE [LARGE SCALE GENOMIC DNA]</scope>
    <source>
        <strain evidence="6 7">FFPRI411160</strain>
    </source>
</reference>
<evidence type="ECO:0000256" key="1">
    <source>
        <dbReference type="ARBA" id="ARBA00022574"/>
    </source>
</evidence>
<accession>A0A286UE89</accession>
<dbReference type="EMBL" id="NBII01000006">
    <property type="protein sequence ID" value="PAV17903.1"/>
    <property type="molecule type" value="Genomic_DNA"/>
</dbReference>
<dbReference type="SMART" id="SM00320">
    <property type="entry name" value="WD40"/>
    <property type="match status" value="14"/>
</dbReference>